<dbReference type="GO" id="GO:0015074">
    <property type="term" value="P:DNA integration"/>
    <property type="evidence" value="ECO:0007669"/>
    <property type="project" value="InterPro"/>
</dbReference>
<proteinExistence type="predicted"/>
<evidence type="ECO:0000259" key="1">
    <source>
        <dbReference type="Pfam" id="PF13333"/>
    </source>
</evidence>
<dbReference type="EMBL" id="CAKD01000008">
    <property type="protein sequence ID" value="CCI84592.1"/>
    <property type="molecule type" value="Genomic_DNA"/>
</dbReference>
<dbReference type="InterPro" id="IPR012337">
    <property type="entry name" value="RNaseH-like_sf"/>
</dbReference>
<evidence type="ECO:0000313" key="3">
    <source>
        <dbReference type="Proteomes" id="UP000009311"/>
    </source>
</evidence>
<dbReference type="STRING" id="1423790.BN53_00455"/>
<dbReference type="PANTHER" id="PTHR46889:SF4">
    <property type="entry name" value="TRANSPOSASE INSO FOR INSERTION SEQUENCE ELEMENT IS911B-RELATED"/>
    <property type="match status" value="1"/>
</dbReference>
<accession>I7IYM6</accession>
<dbReference type="InterPro" id="IPR050900">
    <property type="entry name" value="Transposase_IS3/IS150/IS904"/>
</dbReference>
<keyword evidence="3" id="KW-1185">Reference proteome</keyword>
<organism evidence="2 3">
    <name type="scientific">Lactobacillus pasteurii DSM 23907 = CRBIP 24.76</name>
    <dbReference type="NCBI Taxonomy" id="1423790"/>
    <lineage>
        <taxon>Bacteria</taxon>
        <taxon>Bacillati</taxon>
        <taxon>Bacillota</taxon>
        <taxon>Bacilli</taxon>
        <taxon>Lactobacillales</taxon>
        <taxon>Lactobacillaceae</taxon>
        <taxon>Lactobacillus</taxon>
    </lineage>
</organism>
<sequence>MSRKGNSLDDGLMEGFFGILKREIFYGFEKTFKNMDELEQAIKDYIHYYNNDRIKMVLKNHTSIEFRNMVLNKANQ</sequence>
<protein>
    <submittedName>
        <fullName evidence="2">Transposase</fullName>
    </submittedName>
</protein>
<dbReference type="AlphaFoldDB" id="I7IYM6"/>
<dbReference type="InterPro" id="IPR001584">
    <property type="entry name" value="Integrase_cat-core"/>
</dbReference>
<dbReference type="eggNOG" id="COG2801">
    <property type="taxonomic scope" value="Bacteria"/>
</dbReference>
<gene>
    <name evidence="2" type="ORF">BN53_00455</name>
</gene>
<feature type="domain" description="Integrase catalytic" evidence="1">
    <location>
        <begin position="14"/>
        <end position="71"/>
    </location>
</feature>
<dbReference type="Proteomes" id="UP000009311">
    <property type="component" value="Unassembled WGS sequence"/>
</dbReference>
<name>I7IYM6_9LACO</name>
<comment type="caution">
    <text evidence="2">The sequence shown here is derived from an EMBL/GenBank/DDBJ whole genome shotgun (WGS) entry which is preliminary data.</text>
</comment>
<dbReference type="PANTHER" id="PTHR46889">
    <property type="entry name" value="TRANSPOSASE INSF FOR INSERTION SEQUENCE IS3B-RELATED"/>
    <property type="match status" value="1"/>
</dbReference>
<dbReference type="Pfam" id="PF13333">
    <property type="entry name" value="rve_2"/>
    <property type="match status" value="1"/>
</dbReference>
<reference evidence="2 3" key="1">
    <citation type="submission" date="2012-06" db="EMBL/GenBank/DDBJ databases">
        <title>Draft Genome Sequence of Lactobacillus pasteurii CRBIP 24.76T.</title>
        <authorList>
            <person name="Cousin S."/>
            <person name="Bouchier C."/>
            <person name="Loux V."/>
            <person name="Ma L."/>
            <person name="Creno S."/>
            <person name="Bizet C."/>
            <person name="Clermont D."/>
        </authorList>
    </citation>
    <scope>NUCLEOTIDE SEQUENCE [LARGE SCALE GENOMIC DNA]</scope>
    <source>
        <strain evidence="3">CRBIP 24.76T</strain>
    </source>
</reference>
<dbReference type="SUPFAM" id="SSF53098">
    <property type="entry name" value="Ribonuclease H-like"/>
    <property type="match status" value="1"/>
</dbReference>
<evidence type="ECO:0000313" key="2">
    <source>
        <dbReference type="EMBL" id="CCI84592.1"/>
    </source>
</evidence>